<dbReference type="InterPro" id="IPR015947">
    <property type="entry name" value="PUA-like_sf"/>
</dbReference>
<dbReference type="InterPro" id="IPR036987">
    <property type="entry name" value="SRA-YDG_sf"/>
</dbReference>
<feature type="compositionally biased region" description="Polar residues" evidence="3">
    <location>
        <begin position="611"/>
        <end position="644"/>
    </location>
</feature>
<dbReference type="GO" id="GO:0061630">
    <property type="term" value="F:ubiquitin protein ligase activity"/>
    <property type="evidence" value="ECO:0007669"/>
    <property type="project" value="TreeGrafter"/>
</dbReference>
<dbReference type="RefSeq" id="XP_001935112.2">
    <property type="nucleotide sequence ID" value="XM_001935077.2"/>
</dbReference>
<name>B2W579_PYRTR</name>
<dbReference type="AlphaFoldDB" id="B2W579"/>
<feature type="region of interest" description="Disordered" evidence="3">
    <location>
        <begin position="546"/>
        <end position="704"/>
    </location>
</feature>
<dbReference type="PROSITE" id="PS51015">
    <property type="entry name" value="YDG"/>
    <property type="match status" value="1"/>
</dbReference>
<dbReference type="InterPro" id="IPR045134">
    <property type="entry name" value="UHRF1/2-like"/>
</dbReference>
<dbReference type="PANTHER" id="PTHR14140">
    <property type="entry name" value="E3 UBIQUITIN-PROTEIN LIGASE UHRF-RELATED"/>
    <property type="match status" value="1"/>
</dbReference>
<dbReference type="InterPro" id="IPR003105">
    <property type="entry name" value="SRA_YDG"/>
</dbReference>
<dbReference type="KEGG" id="ptrr:6343021"/>
<dbReference type="OMA" id="PEWYTSI"/>
<feature type="region of interest" description="Disordered" evidence="3">
    <location>
        <begin position="23"/>
        <end position="59"/>
    </location>
</feature>
<feature type="compositionally biased region" description="Basic and acidic residues" evidence="3">
    <location>
        <begin position="135"/>
        <end position="151"/>
    </location>
</feature>
<dbReference type="EMBL" id="DS231618">
    <property type="protein sequence ID" value="EDU47686.1"/>
    <property type="molecule type" value="Genomic_DNA"/>
</dbReference>
<dbReference type="InParanoid" id="B2W579"/>
<evidence type="ECO:0000313" key="5">
    <source>
        <dbReference type="EMBL" id="EDU47686.1"/>
    </source>
</evidence>
<organism evidence="5 6">
    <name type="scientific">Pyrenophora tritici-repentis (strain Pt-1C-BFP)</name>
    <name type="common">Wheat tan spot fungus</name>
    <name type="synonym">Drechslera tritici-repentis</name>
    <dbReference type="NCBI Taxonomy" id="426418"/>
    <lineage>
        <taxon>Eukaryota</taxon>
        <taxon>Fungi</taxon>
        <taxon>Dikarya</taxon>
        <taxon>Ascomycota</taxon>
        <taxon>Pezizomycotina</taxon>
        <taxon>Dothideomycetes</taxon>
        <taxon>Pleosporomycetidae</taxon>
        <taxon>Pleosporales</taxon>
        <taxon>Pleosporineae</taxon>
        <taxon>Pleosporaceae</taxon>
        <taxon>Pyrenophora</taxon>
    </lineage>
</organism>
<proteinExistence type="predicted"/>
<dbReference type="HOGENOM" id="CLU_022622_0_0_1"/>
<evidence type="ECO:0000256" key="1">
    <source>
        <dbReference type="ARBA" id="ARBA00023242"/>
    </source>
</evidence>
<feature type="compositionally biased region" description="Low complexity" evidence="3">
    <location>
        <begin position="163"/>
        <end position="174"/>
    </location>
</feature>
<dbReference type="Pfam" id="PF02182">
    <property type="entry name" value="SAD_SRA"/>
    <property type="match status" value="1"/>
</dbReference>
<feature type="compositionally biased region" description="Basic and acidic residues" evidence="3">
    <location>
        <begin position="45"/>
        <end position="55"/>
    </location>
</feature>
<evidence type="ECO:0000313" key="6">
    <source>
        <dbReference type="Proteomes" id="UP000001471"/>
    </source>
</evidence>
<dbReference type="GO" id="GO:0016567">
    <property type="term" value="P:protein ubiquitination"/>
    <property type="evidence" value="ECO:0007669"/>
    <property type="project" value="TreeGrafter"/>
</dbReference>
<dbReference type="GO" id="GO:0044027">
    <property type="term" value="P:negative regulation of gene expression via chromosomal CpG island methylation"/>
    <property type="evidence" value="ECO:0007669"/>
    <property type="project" value="TreeGrafter"/>
</dbReference>
<dbReference type="Proteomes" id="UP000001471">
    <property type="component" value="Unassembled WGS sequence"/>
</dbReference>
<evidence type="ECO:0000259" key="4">
    <source>
        <dbReference type="PROSITE" id="PS51015"/>
    </source>
</evidence>
<dbReference type="STRING" id="426418.B2W579"/>
<dbReference type="Gene3D" id="2.30.280.10">
    <property type="entry name" value="SRA-YDG"/>
    <property type="match status" value="1"/>
</dbReference>
<dbReference type="SUPFAM" id="SSF88697">
    <property type="entry name" value="PUA domain-like"/>
    <property type="match status" value="1"/>
</dbReference>
<dbReference type="GO" id="GO:0005634">
    <property type="term" value="C:nucleus"/>
    <property type="evidence" value="ECO:0007669"/>
    <property type="project" value="UniProtKB-SubCell"/>
</dbReference>
<gene>
    <name evidence="5" type="ORF">PTRG_04779</name>
</gene>
<sequence>MAASDRKDSAVFQPPAWMLAAAEQAKKAAGESPQELAKQVQNSKAEIEANGEGHQKKMRALQGKLSELGADKDWNVFKTAQVEEIGVVAQGKTAVLEVKPMAITTQATSKAGKRKVLAQKPEERRTKKEQVRKKQKEEAEKKAEGLKKQTKDLPVSTVRAQSTTTGALQPGTTTATVLHEQSTKMPDTMATDNNKLVPVPSSNSLVPATDGKEQYPVRSTLPDWYTSIPLEHAKMKAISKKRPQELATLDGLKACMAQCQTANPTQLANQYDNLRDYIHRAEIQLPVTCYLLRKSNMLSPTAGLPLIFAASANFPDDIKSDAFQLYTRWYKGDFDQNILRGIETSKSNTHTGDRIAPAYREKFPASAKYFGQGDLVLGQWWPTQLCALRDGAHGNPQGGIYGEKNQGAYSIILSGGHSTTDSDNGDVIEYSGTEGKNFCPTDVTNFMLLSSKVKNPIRVLRSSHLPKKNPYRPDKGLRYDGLYTVTGVVVTDQMTAMHRFTLERCEGQAEIRYEGKGKRPTLWEVAAYEKLKAESAWELVAKKPVEQTRSGDQVKQARPSSGVKAVKPGDQARPDLGVKPVEQARPASQVNQARPEWGGVKPVDQTRPGDQVNQTRPRYQSYHPNQRRPTWGDQTRSKHQSNPVDQPKPDHQPSPLPVAPKKPVDQTQPGDQVIPTRTRYQSYQPNQPRPTWGKPVNQPKPTIQANPLPVALKKPAKKVSFAALPPRVDNKPWR</sequence>
<dbReference type="SMART" id="SM00466">
    <property type="entry name" value="SRA"/>
    <property type="match status" value="1"/>
</dbReference>
<dbReference type="eggNOG" id="ENOG502RYCT">
    <property type="taxonomic scope" value="Eukaryota"/>
</dbReference>
<accession>B2W579</accession>
<feature type="compositionally biased region" description="Polar residues" evidence="3">
    <location>
        <begin position="191"/>
        <end position="206"/>
    </location>
</feature>
<reference evidence="6" key="1">
    <citation type="journal article" date="2013" name="G3 (Bethesda)">
        <title>Comparative genomics of a plant-pathogenic fungus, Pyrenophora tritici-repentis, reveals transduplication and the impact of repeat elements on pathogenicity and population divergence.</title>
        <authorList>
            <person name="Manning V.A."/>
            <person name="Pandelova I."/>
            <person name="Dhillon B."/>
            <person name="Wilhelm L.J."/>
            <person name="Goodwin S.B."/>
            <person name="Berlin A.M."/>
            <person name="Figueroa M."/>
            <person name="Freitag M."/>
            <person name="Hane J.K."/>
            <person name="Henrissat B."/>
            <person name="Holman W.H."/>
            <person name="Kodira C.D."/>
            <person name="Martin J."/>
            <person name="Oliver R.P."/>
            <person name="Robbertse B."/>
            <person name="Schackwitz W."/>
            <person name="Schwartz D.C."/>
            <person name="Spatafora J.W."/>
            <person name="Turgeon B.G."/>
            <person name="Yandava C."/>
            <person name="Young S."/>
            <person name="Zhou S."/>
            <person name="Zeng Q."/>
            <person name="Grigoriev I.V."/>
            <person name="Ma L.-J."/>
            <person name="Ciuffetti L.M."/>
        </authorList>
    </citation>
    <scope>NUCLEOTIDE SEQUENCE [LARGE SCALE GENOMIC DNA]</scope>
    <source>
        <strain evidence="6">Pt-1C-BFP</strain>
    </source>
</reference>
<feature type="region of interest" description="Disordered" evidence="3">
    <location>
        <begin position="107"/>
        <end position="174"/>
    </location>
</feature>
<keyword evidence="1 2" id="KW-0539">Nucleus</keyword>
<dbReference type="GeneID" id="6343021"/>
<feature type="compositionally biased region" description="Basic and acidic residues" evidence="3">
    <location>
        <begin position="120"/>
        <end position="129"/>
    </location>
</feature>
<protein>
    <recommendedName>
        <fullName evidence="4">YDG domain-containing protein</fullName>
    </recommendedName>
</protein>
<comment type="subcellular location">
    <subcellularLocation>
        <location evidence="2">Nucleus</location>
    </subcellularLocation>
</comment>
<dbReference type="PANTHER" id="PTHR14140:SF27">
    <property type="entry name" value="OS04G0289800 PROTEIN"/>
    <property type="match status" value="1"/>
</dbReference>
<feature type="region of interest" description="Disordered" evidence="3">
    <location>
        <begin position="191"/>
        <end position="213"/>
    </location>
</feature>
<feature type="domain" description="YDG" evidence="4">
    <location>
        <begin position="370"/>
        <end position="506"/>
    </location>
</feature>
<dbReference type="OrthoDB" id="2270193at2759"/>
<evidence type="ECO:0000256" key="3">
    <source>
        <dbReference type="SAM" id="MobiDB-lite"/>
    </source>
</evidence>
<evidence type="ECO:0000256" key="2">
    <source>
        <dbReference type="PROSITE-ProRule" id="PRU00358"/>
    </source>
</evidence>